<evidence type="ECO:0000313" key="4">
    <source>
        <dbReference type="WBParaSite" id="NBR_0002118201-mRNA-1"/>
    </source>
</evidence>
<dbReference type="AlphaFoldDB" id="A0A0N4YVB0"/>
<protein>
    <submittedName>
        <fullName evidence="4">Anoctamin</fullName>
    </submittedName>
</protein>
<organism evidence="4">
    <name type="scientific">Nippostrongylus brasiliensis</name>
    <name type="common">Rat hookworm</name>
    <dbReference type="NCBI Taxonomy" id="27835"/>
    <lineage>
        <taxon>Eukaryota</taxon>
        <taxon>Metazoa</taxon>
        <taxon>Ecdysozoa</taxon>
        <taxon>Nematoda</taxon>
        <taxon>Chromadorea</taxon>
        <taxon>Rhabditida</taxon>
        <taxon>Rhabditina</taxon>
        <taxon>Rhabditomorpha</taxon>
        <taxon>Strongyloidea</taxon>
        <taxon>Heligmosomidae</taxon>
        <taxon>Nippostrongylus</taxon>
    </lineage>
</organism>
<evidence type="ECO:0000313" key="2">
    <source>
        <dbReference type="EMBL" id="VDL84924.1"/>
    </source>
</evidence>
<keyword evidence="1" id="KW-0472">Membrane</keyword>
<keyword evidence="1" id="KW-0812">Transmembrane</keyword>
<proteinExistence type="predicted"/>
<gene>
    <name evidence="2" type="ORF">NBR_LOCUS21183</name>
</gene>
<reference evidence="4" key="1">
    <citation type="submission" date="2017-02" db="UniProtKB">
        <authorList>
            <consortium name="WormBaseParasite"/>
        </authorList>
    </citation>
    <scope>IDENTIFICATION</scope>
</reference>
<keyword evidence="1" id="KW-1133">Transmembrane helix</keyword>
<reference evidence="2 3" key="2">
    <citation type="submission" date="2018-11" db="EMBL/GenBank/DDBJ databases">
        <authorList>
            <consortium name="Pathogen Informatics"/>
        </authorList>
    </citation>
    <scope>NUCLEOTIDE SEQUENCE [LARGE SCALE GENOMIC DNA]</scope>
</reference>
<dbReference type="Proteomes" id="UP000271162">
    <property type="component" value="Unassembled WGS sequence"/>
</dbReference>
<evidence type="ECO:0000313" key="3">
    <source>
        <dbReference type="Proteomes" id="UP000271162"/>
    </source>
</evidence>
<sequence length="102" mass="11494">MSSGPMMMEAPACEPHIFNEIQTDARLFGGMPIAIFGIITNIVNIVVFLHQEMRCSLVNHFLLILEEFEVKHVNICKQKQSGVSPIKNPLSLTHPRPIQLEI</sequence>
<evidence type="ECO:0000256" key="1">
    <source>
        <dbReference type="SAM" id="Phobius"/>
    </source>
</evidence>
<feature type="transmembrane region" description="Helical" evidence="1">
    <location>
        <begin position="27"/>
        <end position="49"/>
    </location>
</feature>
<dbReference type="EMBL" id="UYSL01026004">
    <property type="protein sequence ID" value="VDL84924.1"/>
    <property type="molecule type" value="Genomic_DNA"/>
</dbReference>
<dbReference type="STRING" id="27835.A0A0N4YVB0"/>
<dbReference type="WBParaSite" id="NBR_0002118201-mRNA-1">
    <property type="protein sequence ID" value="NBR_0002118201-mRNA-1"/>
    <property type="gene ID" value="NBR_0002118201"/>
</dbReference>
<keyword evidence="3" id="KW-1185">Reference proteome</keyword>
<name>A0A0N4YVB0_NIPBR</name>
<accession>A0A0N4YVB0</accession>